<evidence type="ECO:0000313" key="2">
    <source>
        <dbReference type="EMBL" id="MBT1701939.1"/>
    </source>
</evidence>
<accession>A0ABS5VM61</accession>
<dbReference type="Proteomes" id="UP000772618">
    <property type="component" value="Unassembled WGS sequence"/>
</dbReference>
<dbReference type="RefSeq" id="WP_254151635.1">
    <property type="nucleotide sequence ID" value="NZ_JAHESD010000002.1"/>
</dbReference>
<comment type="caution">
    <text evidence="2">The sequence shown here is derived from an EMBL/GenBank/DDBJ whole genome shotgun (WGS) entry which is preliminary data.</text>
</comment>
<name>A0ABS5VM61_9BACT</name>
<gene>
    <name evidence="2" type="ORF">KK060_01530</name>
</gene>
<reference evidence="2 3" key="1">
    <citation type="submission" date="2021-05" db="EMBL/GenBank/DDBJ databases">
        <title>A Polyphasic approach of four new species of the genus Ohtaekwangia: Ohtaekwangia histidinii sp. nov., Ohtaekwangia cretensis sp. nov., Ohtaekwangia indiensis sp. nov., Ohtaekwangia reichenbachii sp. nov. from diverse environment.</title>
        <authorList>
            <person name="Octaviana S."/>
        </authorList>
    </citation>
    <scope>NUCLEOTIDE SEQUENCE [LARGE SCALE GENOMIC DNA]</scope>
    <source>
        <strain evidence="2 3">PWU20</strain>
    </source>
</reference>
<dbReference type="Gene3D" id="3.30.530.80">
    <property type="match status" value="1"/>
</dbReference>
<dbReference type="Pfam" id="PF14730">
    <property type="entry name" value="DUF4468"/>
    <property type="match status" value="1"/>
</dbReference>
<feature type="domain" description="DUF4468" evidence="1">
    <location>
        <begin position="22"/>
        <end position="104"/>
    </location>
</feature>
<dbReference type="InterPro" id="IPR027823">
    <property type="entry name" value="DUF4468"/>
</dbReference>
<evidence type="ECO:0000259" key="1">
    <source>
        <dbReference type="Pfam" id="PF14730"/>
    </source>
</evidence>
<dbReference type="EMBL" id="JAHESD010000002">
    <property type="protein sequence ID" value="MBT1701939.1"/>
    <property type="molecule type" value="Genomic_DNA"/>
</dbReference>
<proteinExistence type="predicted"/>
<keyword evidence="3" id="KW-1185">Reference proteome</keyword>
<evidence type="ECO:0000313" key="3">
    <source>
        <dbReference type="Proteomes" id="UP000772618"/>
    </source>
</evidence>
<organism evidence="2 3">
    <name type="scientific">Chryseosolibacter indicus</name>
    <dbReference type="NCBI Taxonomy" id="2782351"/>
    <lineage>
        <taxon>Bacteria</taxon>
        <taxon>Pseudomonadati</taxon>
        <taxon>Bacteroidota</taxon>
        <taxon>Cytophagia</taxon>
        <taxon>Cytophagales</taxon>
        <taxon>Chryseotaleaceae</taxon>
        <taxon>Chryseosolibacter</taxon>
    </lineage>
</organism>
<sequence length="168" mass="19785">MPLIADAQLLQWEERNGKVQAQKIFEVSGQQAHNIYIKVNYWLIEVYNSPEEILKARLENEFLKGEVYHPNVFKLDNLDNAGLRYTFTLDIKDEKVRFTISNVHILHSYAHETDDDHLLEFYIKKLSKGKDTTARKVVESVNLFADSLLKSFETHLFSNNYYVTKEDW</sequence>
<protein>
    <submittedName>
        <fullName evidence="2">DUF4468 domain-containing protein</fullName>
    </submittedName>
</protein>